<feature type="non-terminal residue" evidence="2">
    <location>
        <position position="170"/>
    </location>
</feature>
<evidence type="ECO:0000313" key="3">
    <source>
        <dbReference type="Proteomes" id="UP000008281"/>
    </source>
</evidence>
<feature type="compositionally biased region" description="Basic residues" evidence="1">
    <location>
        <begin position="160"/>
        <end position="170"/>
    </location>
</feature>
<gene>
    <name evidence="2" type="ORF">CRE_02777</name>
</gene>
<organism evidence="3">
    <name type="scientific">Caenorhabditis remanei</name>
    <name type="common">Caenorhabditis vulgaris</name>
    <dbReference type="NCBI Taxonomy" id="31234"/>
    <lineage>
        <taxon>Eukaryota</taxon>
        <taxon>Metazoa</taxon>
        <taxon>Ecdysozoa</taxon>
        <taxon>Nematoda</taxon>
        <taxon>Chromadorea</taxon>
        <taxon>Rhabditida</taxon>
        <taxon>Rhabditina</taxon>
        <taxon>Rhabditomorpha</taxon>
        <taxon>Rhabditoidea</taxon>
        <taxon>Rhabditidae</taxon>
        <taxon>Peloderinae</taxon>
        <taxon>Caenorhabditis</taxon>
    </lineage>
</organism>
<proteinExistence type="predicted"/>
<sequence>MRPRACSACRRFWAKSSRGRDERSDHADRGRTGREDLLGRGLVRRGHPCPPRPHRRGRRCGARLPRHGRRGVPRRRPRHRCPPRGGRGARRTRRCAPRGQGRARHHRHALHLGIEDPRGVPFAVRRDHRGEGPGGRSRLHRQDQHGRVRDGLRHRELGLRPHHNPCRSTG</sequence>
<feature type="compositionally biased region" description="Basic and acidic residues" evidence="1">
    <location>
        <begin position="140"/>
        <end position="159"/>
    </location>
</feature>
<evidence type="ECO:0000256" key="1">
    <source>
        <dbReference type="SAM" id="MobiDB-lite"/>
    </source>
</evidence>
<evidence type="ECO:0000313" key="2">
    <source>
        <dbReference type="EMBL" id="EFO93232.1"/>
    </source>
</evidence>
<accession>E3NTU6</accession>
<dbReference type="AlphaFoldDB" id="E3NTU6"/>
<name>E3NTU6_CAERE</name>
<reference evidence="2" key="1">
    <citation type="submission" date="2007-07" db="EMBL/GenBank/DDBJ databases">
        <title>PCAP assembly of the Caenorhabditis remanei genome.</title>
        <authorList>
            <consortium name="The Caenorhabditis remanei Sequencing Consortium"/>
            <person name="Wilson R.K."/>
        </authorList>
    </citation>
    <scope>NUCLEOTIDE SEQUENCE [LARGE SCALE GENOMIC DNA]</scope>
    <source>
        <strain evidence="2">PB4641</strain>
    </source>
</reference>
<dbReference type="Proteomes" id="UP000008281">
    <property type="component" value="Unassembled WGS sequence"/>
</dbReference>
<feature type="compositionally biased region" description="Basic and acidic residues" evidence="1">
    <location>
        <begin position="113"/>
        <end position="131"/>
    </location>
</feature>
<feature type="compositionally biased region" description="Basic residues" evidence="1">
    <location>
        <begin position="42"/>
        <end position="110"/>
    </location>
</feature>
<protein>
    <submittedName>
        <fullName evidence="2">Uncharacterized protein</fullName>
    </submittedName>
</protein>
<keyword evidence="3" id="KW-1185">Reference proteome</keyword>
<dbReference type="InParanoid" id="E3NTU6"/>
<feature type="region of interest" description="Disordered" evidence="1">
    <location>
        <begin position="16"/>
        <end position="170"/>
    </location>
</feature>
<dbReference type="EMBL" id="DS270314">
    <property type="protein sequence ID" value="EFO93232.1"/>
    <property type="molecule type" value="Genomic_DNA"/>
</dbReference>
<dbReference type="HOGENOM" id="CLU_1582527_0_0_1"/>
<feature type="compositionally biased region" description="Basic and acidic residues" evidence="1">
    <location>
        <begin position="18"/>
        <end position="38"/>
    </location>
</feature>